<organism evidence="1 2">
    <name type="scientific">Leucogyrophana mollusca</name>
    <dbReference type="NCBI Taxonomy" id="85980"/>
    <lineage>
        <taxon>Eukaryota</taxon>
        <taxon>Fungi</taxon>
        <taxon>Dikarya</taxon>
        <taxon>Basidiomycota</taxon>
        <taxon>Agaricomycotina</taxon>
        <taxon>Agaricomycetes</taxon>
        <taxon>Agaricomycetidae</taxon>
        <taxon>Boletales</taxon>
        <taxon>Boletales incertae sedis</taxon>
        <taxon>Leucogyrophana</taxon>
    </lineage>
</organism>
<dbReference type="Proteomes" id="UP000790709">
    <property type="component" value="Unassembled WGS sequence"/>
</dbReference>
<name>A0ACB8AVZ2_9AGAM</name>
<proteinExistence type="predicted"/>
<reference evidence="1" key="1">
    <citation type="journal article" date="2021" name="New Phytol.">
        <title>Evolutionary innovations through gain and loss of genes in the ectomycorrhizal Boletales.</title>
        <authorList>
            <person name="Wu G."/>
            <person name="Miyauchi S."/>
            <person name="Morin E."/>
            <person name="Kuo A."/>
            <person name="Drula E."/>
            <person name="Varga T."/>
            <person name="Kohler A."/>
            <person name="Feng B."/>
            <person name="Cao Y."/>
            <person name="Lipzen A."/>
            <person name="Daum C."/>
            <person name="Hundley H."/>
            <person name="Pangilinan J."/>
            <person name="Johnson J."/>
            <person name="Barry K."/>
            <person name="LaButti K."/>
            <person name="Ng V."/>
            <person name="Ahrendt S."/>
            <person name="Min B."/>
            <person name="Choi I.G."/>
            <person name="Park H."/>
            <person name="Plett J.M."/>
            <person name="Magnuson J."/>
            <person name="Spatafora J.W."/>
            <person name="Nagy L.G."/>
            <person name="Henrissat B."/>
            <person name="Grigoriev I.V."/>
            <person name="Yang Z.L."/>
            <person name="Xu J."/>
            <person name="Martin F.M."/>
        </authorList>
    </citation>
    <scope>NUCLEOTIDE SEQUENCE</scope>
    <source>
        <strain evidence="1">KUC20120723A-06</strain>
    </source>
</reference>
<accession>A0ACB8AVZ2</accession>
<dbReference type="EMBL" id="MU267108">
    <property type="protein sequence ID" value="KAH7917349.1"/>
    <property type="molecule type" value="Genomic_DNA"/>
</dbReference>
<keyword evidence="2" id="KW-1185">Reference proteome</keyword>
<sequence>RAVCREVKKGFLQETGRVVNLCDKTLENLAKGGRRLSDFNSDKGWLTHEEAEKVIEYTVETARRGFPLSHKRLKEHVDNIL</sequence>
<evidence type="ECO:0000313" key="1">
    <source>
        <dbReference type="EMBL" id="KAH7917349.1"/>
    </source>
</evidence>
<comment type="caution">
    <text evidence="1">The sequence shown here is derived from an EMBL/GenBank/DDBJ whole genome shotgun (WGS) entry which is preliminary data.</text>
</comment>
<protein>
    <submittedName>
        <fullName evidence="1">Uncharacterized protein</fullName>
    </submittedName>
</protein>
<gene>
    <name evidence="1" type="ORF">BV22DRAFT_1026520</name>
</gene>
<evidence type="ECO:0000313" key="2">
    <source>
        <dbReference type="Proteomes" id="UP000790709"/>
    </source>
</evidence>
<feature type="non-terminal residue" evidence="1">
    <location>
        <position position="1"/>
    </location>
</feature>